<evidence type="ECO:0000256" key="3">
    <source>
        <dbReference type="ARBA" id="ARBA00022741"/>
    </source>
</evidence>
<dbReference type="PROSITE" id="PS50893">
    <property type="entry name" value="ABC_TRANSPORTER_2"/>
    <property type="match status" value="1"/>
</dbReference>
<dbReference type="Gene3D" id="3.40.50.300">
    <property type="entry name" value="P-loop containing nucleotide triphosphate hydrolases"/>
    <property type="match status" value="1"/>
</dbReference>
<keyword evidence="2" id="KW-0813">Transport</keyword>
<dbReference type="PANTHER" id="PTHR42734">
    <property type="entry name" value="METAL TRANSPORT SYSTEM ATP-BINDING PROTEIN TM_0124-RELATED"/>
    <property type="match status" value="1"/>
</dbReference>
<evidence type="ECO:0000259" key="5">
    <source>
        <dbReference type="PROSITE" id="PS50893"/>
    </source>
</evidence>
<reference evidence="6" key="1">
    <citation type="submission" date="2020-05" db="EMBL/GenBank/DDBJ databases">
        <authorList>
            <person name="Chiriac C."/>
            <person name="Salcher M."/>
            <person name="Ghai R."/>
            <person name="Kavagutti S V."/>
        </authorList>
    </citation>
    <scope>NUCLEOTIDE SEQUENCE</scope>
</reference>
<dbReference type="SMART" id="SM00382">
    <property type="entry name" value="AAA"/>
    <property type="match status" value="1"/>
</dbReference>
<dbReference type="GO" id="GO:0005524">
    <property type="term" value="F:ATP binding"/>
    <property type="evidence" value="ECO:0007669"/>
    <property type="project" value="UniProtKB-KW"/>
</dbReference>
<sequence>MTPQPETSVLKAVDVAVSYGDVHALTASSFSVEAGELIAVVGPNGAGKSTLFKALAGFIDHEGDVVVHGEQCHHLERQAIAYIPQQTDVDLRFPITVAEVVMAGRRRFHGSRMRPTRSDHDRVTDCLAQVDLADMETRSLSTLSGGQVQRVLLARALAQEADVLLLDEALSGVDVRHTGELISLFAQLCARGTSVLVSTHDLSLVRSHFARCVTINTRIIGDGLPAVELDGSRLEAVFSRTTTPGRA</sequence>
<comment type="similarity">
    <text evidence="1">Belongs to the ABC transporter superfamily.</text>
</comment>
<dbReference type="Pfam" id="PF00005">
    <property type="entry name" value="ABC_tran"/>
    <property type="match status" value="1"/>
</dbReference>
<keyword evidence="4" id="KW-0067">ATP-binding</keyword>
<feature type="domain" description="ABC transporter" evidence="5">
    <location>
        <begin position="10"/>
        <end position="242"/>
    </location>
</feature>
<proteinExistence type="inferred from homology"/>
<keyword evidence="3" id="KW-0547">Nucleotide-binding</keyword>
<evidence type="ECO:0000256" key="1">
    <source>
        <dbReference type="ARBA" id="ARBA00005417"/>
    </source>
</evidence>
<accession>A0A6J6VPR6</accession>
<dbReference type="CDD" id="cd03235">
    <property type="entry name" value="ABC_Metallic_Cations"/>
    <property type="match status" value="1"/>
</dbReference>
<dbReference type="InterPro" id="IPR050153">
    <property type="entry name" value="Metal_Ion_Import_ABC"/>
</dbReference>
<dbReference type="InterPro" id="IPR003593">
    <property type="entry name" value="AAA+_ATPase"/>
</dbReference>
<evidence type="ECO:0000313" key="6">
    <source>
        <dbReference type="EMBL" id="CAB4774070.1"/>
    </source>
</evidence>
<dbReference type="InterPro" id="IPR027417">
    <property type="entry name" value="P-loop_NTPase"/>
</dbReference>
<dbReference type="GO" id="GO:0016887">
    <property type="term" value="F:ATP hydrolysis activity"/>
    <property type="evidence" value="ECO:0007669"/>
    <property type="project" value="InterPro"/>
</dbReference>
<organism evidence="6">
    <name type="scientific">freshwater metagenome</name>
    <dbReference type="NCBI Taxonomy" id="449393"/>
    <lineage>
        <taxon>unclassified sequences</taxon>
        <taxon>metagenomes</taxon>
        <taxon>ecological metagenomes</taxon>
    </lineage>
</organism>
<name>A0A6J6VPR6_9ZZZZ</name>
<dbReference type="InterPro" id="IPR003439">
    <property type="entry name" value="ABC_transporter-like_ATP-bd"/>
</dbReference>
<evidence type="ECO:0000256" key="4">
    <source>
        <dbReference type="ARBA" id="ARBA00022840"/>
    </source>
</evidence>
<evidence type="ECO:0000256" key="2">
    <source>
        <dbReference type="ARBA" id="ARBA00022448"/>
    </source>
</evidence>
<protein>
    <submittedName>
        <fullName evidence="6">Unannotated protein</fullName>
    </submittedName>
</protein>
<dbReference type="SUPFAM" id="SSF52540">
    <property type="entry name" value="P-loop containing nucleoside triphosphate hydrolases"/>
    <property type="match status" value="1"/>
</dbReference>
<gene>
    <name evidence="6" type="ORF">UFOPK2870_01479</name>
</gene>
<dbReference type="PANTHER" id="PTHR42734:SF5">
    <property type="entry name" value="IRON TRANSPORT SYSTEM ATP-BINDING PROTEIN HI_0361-RELATED"/>
    <property type="match status" value="1"/>
</dbReference>
<dbReference type="AlphaFoldDB" id="A0A6J6VPR6"/>
<dbReference type="EMBL" id="CAEZZL010000189">
    <property type="protein sequence ID" value="CAB4774070.1"/>
    <property type="molecule type" value="Genomic_DNA"/>
</dbReference>